<dbReference type="AlphaFoldDB" id="A0A9P5Z3Y7"/>
<proteinExistence type="predicted"/>
<protein>
    <submittedName>
        <fullName evidence="2">Uncharacterized protein</fullName>
    </submittedName>
</protein>
<organism evidence="2 3">
    <name type="scientific">Pholiota conissans</name>
    <dbReference type="NCBI Taxonomy" id="109636"/>
    <lineage>
        <taxon>Eukaryota</taxon>
        <taxon>Fungi</taxon>
        <taxon>Dikarya</taxon>
        <taxon>Basidiomycota</taxon>
        <taxon>Agaricomycotina</taxon>
        <taxon>Agaricomycetes</taxon>
        <taxon>Agaricomycetidae</taxon>
        <taxon>Agaricales</taxon>
        <taxon>Agaricineae</taxon>
        <taxon>Strophariaceae</taxon>
        <taxon>Pholiota</taxon>
    </lineage>
</organism>
<evidence type="ECO:0000313" key="2">
    <source>
        <dbReference type="EMBL" id="KAF9480386.1"/>
    </source>
</evidence>
<evidence type="ECO:0000313" key="3">
    <source>
        <dbReference type="Proteomes" id="UP000807469"/>
    </source>
</evidence>
<keyword evidence="3" id="KW-1185">Reference proteome</keyword>
<dbReference type="EMBL" id="MU155195">
    <property type="protein sequence ID" value="KAF9480386.1"/>
    <property type="molecule type" value="Genomic_DNA"/>
</dbReference>
<sequence length="263" mass="29838">MATVEANGGETRRWENRIGMATREPERLARSGTTSRYSNIHDSSSDPADPHVTSAKHKQNIQISKKNYRNMCLNEFLYLSNACRTAPPSTTEHRTLCRTRDELTVKRKQNFHGCLIYPRGMVRAQLSPGRITWRCAELEKPQGEQRLSPKIALAQSRPIAARMNDTLVFVFPLLRQIKWIALSTWVFDISTKGQLTRASDVPLVSSILKQRAALSDVQMQRVFIQRRISPSPELYPVKLGGTTVVECDSITIRRVYLAKVSSK</sequence>
<reference evidence="2" key="1">
    <citation type="submission" date="2020-11" db="EMBL/GenBank/DDBJ databases">
        <authorList>
            <consortium name="DOE Joint Genome Institute"/>
            <person name="Ahrendt S."/>
            <person name="Riley R."/>
            <person name="Andreopoulos W."/>
            <person name="Labutti K."/>
            <person name="Pangilinan J."/>
            <person name="Ruiz-Duenas F.J."/>
            <person name="Barrasa J.M."/>
            <person name="Sanchez-Garcia M."/>
            <person name="Camarero S."/>
            <person name="Miyauchi S."/>
            <person name="Serrano A."/>
            <person name="Linde D."/>
            <person name="Babiker R."/>
            <person name="Drula E."/>
            <person name="Ayuso-Fernandez I."/>
            <person name="Pacheco R."/>
            <person name="Padilla G."/>
            <person name="Ferreira P."/>
            <person name="Barriuso J."/>
            <person name="Kellner H."/>
            <person name="Castanera R."/>
            <person name="Alfaro M."/>
            <person name="Ramirez L."/>
            <person name="Pisabarro A.G."/>
            <person name="Kuo A."/>
            <person name="Tritt A."/>
            <person name="Lipzen A."/>
            <person name="He G."/>
            <person name="Yan M."/>
            <person name="Ng V."/>
            <person name="Cullen D."/>
            <person name="Martin F."/>
            <person name="Rosso M.-N."/>
            <person name="Henrissat B."/>
            <person name="Hibbett D."/>
            <person name="Martinez A.T."/>
            <person name="Grigoriev I.V."/>
        </authorList>
    </citation>
    <scope>NUCLEOTIDE SEQUENCE</scope>
    <source>
        <strain evidence="2">CIRM-BRFM 674</strain>
    </source>
</reference>
<comment type="caution">
    <text evidence="2">The sequence shown here is derived from an EMBL/GenBank/DDBJ whole genome shotgun (WGS) entry which is preliminary data.</text>
</comment>
<accession>A0A9P5Z3Y7</accession>
<name>A0A9P5Z3Y7_9AGAR</name>
<feature type="compositionally biased region" description="Polar residues" evidence="1">
    <location>
        <begin position="31"/>
        <end position="46"/>
    </location>
</feature>
<gene>
    <name evidence="2" type="ORF">BDN70DRAFT_894172</name>
</gene>
<feature type="region of interest" description="Disordered" evidence="1">
    <location>
        <begin position="26"/>
        <end position="61"/>
    </location>
</feature>
<dbReference type="Proteomes" id="UP000807469">
    <property type="component" value="Unassembled WGS sequence"/>
</dbReference>
<evidence type="ECO:0000256" key="1">
    <source>
        <dbReference type="SAM" id="MobiDB-lite"/>
    </source>
</evidence>